<dbReference type="PANTHER" id="PTHR10794">
    <property type="entry name" value="ABHYDROLASE DOMAIN-CONTAINING PROTEIN"/>
    <property type="match status" value="1"/>
</dbReference>
<dbReference type="Pfam" id="PF00561">
    <property type="entry name" value="Abhydrolase_1"/>
    <property type="match status" value="1"/>
</dbReference>
<comment type="caution">
    <text evidence="3">The sequence shown here is derived from an EMBL/GenBank/DDBJ whole genome shotgun (WGS) entry which is preliminary data.</text>
</comment>
<dbReference type="GO" id="GO:0034338">
    <property type="term" value="F:short-chain carboxylesterase activity"/>
    <property type="evidence" value="ECO:0007669"/>
    <property type="project" value="TreeGrafter"/>
</dbReference>
<evidence type="ECO:0000313" key="4">
    <source>
        <dbReference type="Proteomes" id="UP001209570"/>
    </source>
</evidence>
<evidence type="ECO:0000259" key="2">
    <source>
        <dbReference type="Pfam" id="PF00561"/>
    </source>
</evidence>
<sequence>MMVDAYTSKWLAFMCFRQGVPFNAQAVFTAEDAAAVTPEDIVRFLNMKAYKKEAPGPDDRPTHARASTLEFYKKAISAFMPRRMAVWDDVRREGNPTRSTQVNDLIKAVRKAEEARPTAEMVSLSLALQALRIAGLEVRHLYETNRARLRVFALLFVLSHALRTRWFRRWLLRLHFRLTAETPQLVYQATPENTRLLMRCPTMTQEKYYSPWRLFNGHLQTLRLAQEEQYQHPIVHYERQIMDMPDGGIVSLDWALPPRDDGTIPRVSELDRSRRTMLLLPGLTGGSGEFYIRCVVHRMLELGWQCVVLNARGCADTPLKTAHLFCCAYTDDLRFVVSQLHSAYGFSEAFVVVGFSMGSNVLVKYLGEEGERVRGVVTAGISVGNPFDLVACASNLSSTLFYRKTYDAALNRNLQELFFRKSNAHQVFRHDDRVDLDSLRQARHLFEFDDRLTRVVFGYDSVHHYYTDASSARRIGDVRVPLLCLNAKDDPISVQTAIPFEAPHANANVVLCVTNRGGHLAFYEGDRGDDDVQETAKRHAVDDNGVSVWSVRVISEFAESARATRRQAA</sequence>
<protein>
    <recommendedName>
        <fullName evidence="2">AB hydrolase-1 domain-containing protein</fullName>
    </recommendedName>
</protein>
<evidence type="ECO:0000313" key="3">
    <source>
        <dbReference type="EMBL" id="KAJ0398077.1"/>
    </source>
</evidence>
<name>A0AAD5LEA2_PYTIN</name>
<dbReference type="Gene3D" id="3.40.50.1820">
    <property type="entry name" value="alpha/beta hydrolase"/>
    <property type="match status" value="1"/>
</dbReference>
<evidence type="ECO:0000256" key="1">
    <source>
        <dbReference type="ARBA" id="ARBA00010884"/>
    </source>
</evidence>
<dbReference type="InterPro" id="IPR050960">
    <property type="entry name" value="AB_hydrolase_4_sf"/>
</dbReference>
<dbReference type="InterPro" id="IPR000073">
    <property type="entry name" value="AB_hydrolase_1"/>
</dbReference>
<dbReference type="GO" id="GO:0047372">
    <property type="term" value="F:monoacylglycerol lipase activity"/>
    <property type="evidence" value="ECO:0007669"/>
    <property type="project" value="TreeGrafter"/>
</dbReference>
<reference evidence="3" key="1">
    <citation type="submission" date="2021-12" db="EMBL/GenBank/DDBJ databases">
        <title>Prjna785345.</title>
        <authorList>
            <person name="Rujirawat T."/>
            <person name="Krajaejun T."/>
        </authorList>
    </citation>
    <scope>NUCLEOTIDE SEQUENCE</scope>
    <source>
        <strain evidence="3">Pi057C3</strain>
    </source>
</reference>
<comment type="similarity">
    <text evidence="1">Belongs to the AB hydrolase superfamily. AB hydrolase 4 family.</text>
</comment>
<feature type="domain" description="AB hydrolase-1" evidence="2">
    <location>
        <begin position="276"/>
        <end position="525"/>
    </location>
</feature>
<dbReference type="SUPFAM" id="SSF53474">
    <property type="entry name" value="alpha/beta-Hydrolases"/>
    <property type="match status" value="1"/>
</dbReference>
<dbReference type="EMBL" id="JAKCXM010000228">
    <property type="protein sequence ID" value="KAJ0398077.1"/>
    <property type="molecule type" value="Genomic_DNA"/>
</dbReference>
<keyword evidence="4" id="KW-1185">Reference proteome</keyword>
<dbReference type="PANTHER" id="PTHR10794:SF84">
    <property type="entry name" value="ESTERASE_LIPASE_THIOESTERASE FAMILY PROTEIN"/>
    <property type="match status" value="1"/>
</dbReference>
<accession>A0AAD5LEA2</accession>
<gene>
    <name evidence="3" type="ORF">P43SY_001167</name>
</gene>
<organism evidence="3 4">
    <name type="scientific">Pythium insidiosum</name>
    <name type="common">Pythiosis disease agent</name>
    <dbReference type="NCBI Taxonomy" id="114742"/>
    <lineage>
        <taxon>Eukaryota</taxon>
        <taxon>Sar</taxon>
        <taxon>Stramenopiles</taxon>
        <taxon>Oomycota</taxon>
        <taxon>Peronosporomycetes</taxon>
        <taxon>Pythiales</taxon>
        <taxon>Pythiaceae</taxon>
        <taxon>Pythium</taxon>
    </lineage>
</organism>
<proteinExistence type="inferred from homology"/>
<dbReference type="Proteomes" id="UP001209570">
    <property type="component" value="Unassembled WGS sequence"/>
</dbReference>
<dbReference type="InterPro" id="IPR029058">
    <property type="entry name" value="AB_hydrolase_fold"/>
</dbReference>
<dbReference type="AlphaFoldDB" id="A0AAD5LEA2"/>